<evidence type="ECO:0000256" key="1">
    <source>
        <dbReference type="SAM" id="MobiDB-lite"/>
    </source>
</evidence>
<feature type="chain" id="PRO_5021845160" evidence="2">
    <location>
        <begin position="26"/>
        <end position="169"/>
    </location>
</feature>
<keyword evidence="2" id="KW-0732">Signal</keyword>
<evidence type="ECO:0000313" key="4">
    <source>
        <dbReference type="Proteomes" id="UP000315017"/>
    </source>
</evidence>
<dbReference type="OrthoDB" id="286332at2"/>
<accession>A0A517Y4H4</accession>
<keyword evidence="4" id="KW-1185">Reference proteome</keyword>
<dbReference type="EMBL" id="CP036274">
    <property type="protein sequence ID" value="QDU25144.1"/>
    <property type="molecule type" value="Genomic_DNA"/>
</dbReference>
<feature type="region of interest" description="Disordered" evidence="1">
    <location>
        <begin position="88"/>
        <end position="117"/>
    </location>
</feature>
<dbReference type="KEGG" id="aagg:ETAA8_02060"/>
<evidence type="ECO:0000256" key="2">
    <source>
        <dbReference type="SAM" id="SignalP"/>
    </source>
</evidence>
<dbReference type="RefSeq" id="WP_145083580.1">
    <property type="nucleotide sequence ID" value="NZ_CP036274.1"/>
</dbReference>
<dbReference type="AlphaFoldDB" id="A0A517Y4H4"/>
<name>A0A517Y4H4_9BACT</name>
<evidence type="ECO:0000313" key="3">
    <source>
        <dbReference type="EMBL" id="QDU25144.1"/>
    </source>
</evidence>
<feature type="signal peptide" evidence="2">
    <location>
        <begin position="1"/>
        <end position="25"/>
    </location>
</feature>
<sequence length="169" mass="18446" precursor="true">MKTVTFSLAAAALLALSLVAVEAQAQSPDWFIRIGDFNIGSNRGFNPGGFVPGGRQRNPVIDQGFDGGSMRIDPRTGRWIVNTNGHTIHRSAMDPNRNQVDPGSLRRSSSISRDAFGNQMETTVTSWTSFGRPHSTTNVRRIQNGRNGTVIDNQVILRSTNPNANDQNP</sequence>
<reference evidence="3 4" key="1">
    <citation type="submission" date="2019-02" db="EMBL/GenBank/DDBJ databases">
        <title>Deep-cultivation of Planctomycetes and their phenomic and genomic characterization uncovers novel biology.</title>
        <authorList>
            <person name="Wiegand S."/>
            <person name="Jogler M."/>
            <person name="Boedeker C."/>
            <person name="Pinto D."/>
            <person name="Vollmers J."/>
            <person name="Rivas-Marin E."/>
            <person name="Kohn T."/>
            <person name="Peeters S.H."/>
            <person name="Heuer A."/>
            <person name="Rast P."/>
            <person name="Oberbeckmann S."/>
            <person name="Bunk B."/>
            <person name="Jeske O."/>
            <person name="Meyerdierks A."/>
            <person name="Storesund J.E."/>
            <person name="Kallscheuer N."/>
            <person name="Luecker S."/>
            <person name="Lage O.M."/>
            <person name="Pohl T."/>
            <person name="Merkel B.J."/>
            <person name="Hornburger P."/>
            <person name="Mueller R.-W."/>
            <person name="Bruemmer F."/>
            <person name="Labrenz M."/>
            <person name="Spormann A.M."/>
            <person name="Op den Camp H."/>
            <person name="Overmann J."/>
            <person name="Amann R."/>
            <person name="Jetten M.S.M."/>
            <person name="Mascher T."/>
            <person name="Medema M.H."/>
            <person name="Devos D.P."/>
            <person name="Kaster A.-K."/>
            <person name="Ovreas L."/>
            <person name="Rohde M."/>
            <person name="Galperin M.Y."/>
            <person name="Jogler C."/>
        </authorList>
    </citation>
    <scope>NUCLEOTIDE SEQUENCE [LARGE SCALE GENOMIC DNA]</scope>
    <source>
        <strain evidence="3 4">ETA_A8</strain>
    </source>
</reference>
<protein>
    <submittedName>
        <fullName evidence="3">Uncharacterized protein</fullName>
    </submittedName>
</protein>
<gene>
    <name evidence="3" type="ORF">ETAA8_02060</name>
</gene>
<proteinExistence type="predicted"/>
<dbReference type="Proteomes" id="UP000315017">
    <property type="component" value="Chromosome"/>
</dbReference>
<feature type="compositionally biased region" description="Polar residues" evidence="1">
    <location>
        <begin position="96"/>
        <end position="112"/>
    </location>
</feature>
<organism evidence="3 4">
    <name type="scientific">Anatilimnocola aggregata</name>
    <dbReference type="NCBI Taxonomy" id="2528021"/>
    <lineage>
        <taxon>Bacteria</taxon>
        <taxon>Pseudomonadati</taxon>
        <taxon>Planctomycetota</taxon>
        <taxon>Planctomycetia</taxon>
        <taxon>Pirellulales</taxon>
        <taxon>Pirellulaceae</taxon>
        <taxon>Anatilimnocola</taxon>
    </lineage>
</organism>